<evidence type="ECO:0000313" key="2">
    <source>
        <dbReference type="Proteomes" id="UP000694660"/>
    </source>
</evidence>
<gene>
    <name evidence="1" type="ORF">I8J34_02265</name>
</gene>
<dbReference type="EMBL" id="JAEKFT010000002">
    <property type="protein sequence ID" value="MBT0959987.1"/>
    <property type="molecule type" value="Genomic_DNA"/>
</dbReference>
<evidence type="ECO:0000313" key="1">
    <source>
        <dbReference type="EMBL" id="MBT0959987.1"/>
    </source>
</evidence>
<reference evidence="2" key="1">
    <citation type="journal article" date="2022" name="ISME J.">
        <title>Genetic and phylogenetic analysis of dissimilatory iodate-reducing bacteria identifies potential niches across the world's oceans.</title>
        <authorList>
            <person name="Reyes-Umana V."/>
            <person name="Henning Z."/>
            <person name="Lee K."/>
            <person name="Barnum T.P."/>
            <person name="Coates J.D."/>
        </authorList>
    </citation>
    <scope>NUCLEOTIDE SEQUENCE [LARGE SCALE GENOMIC DNA]</scope>
    <source>
        <strain evidence="2">IR12</strain>
    </source>
</reference>
<keyword evidence="2" id="KW-1185">Reference proteome</keyword>
<name>A0A944D8Q8_DENI1</name>
<dbReference type="RefSeq" id="WP_214359748.1">
    <property type="nucleotide sequence ID" value="NZ_JAEKFT010000002.1"/>
</dbReference>
<accession>A0A944D8Q8</accession>
<organism evidence="1 2">
    <name type="scientific">Denitromonas iodatirespirans</name>
    <dbReference type="NCBI Taxonomy" id="2795389"/>
    <lineage>
        <taxon>Bacteria</taxon>
        <taxon>Pseudomonadati</taxon>
        <taxon>Pseudomonadota</taxon>
        <taxon>Betaproteobacteria</taxon>
        <taxon>Rhodocyclales</taxon>
        <taxon>Zoogloeaceae</taxon>
        <taxon>Denitromonas</taxon>
    </lineage>
</organism>
<dbReference type="Proteomes" id="UP000694660">
    <property type="component" value="Unassembled WGS sequence"/>
</dbReference>
<protein>
    <submittedName>
        <fullName evidence="1">Uncharacterized protein</fullName>
    </submittedName>
</protein>
<dbReference type="AlphaFoldDB" id="A0A944D8Q8"/>
<proteinExistence type="predicted"/>
<sequence>MAIAPHAVPTPPPAGAPVSRSRVCRPGQCRCGCCASRLLSCVLTLTARLRGSAGASQRRTALCRGEHLARSVRGLPGAPPAA</sequence>
<comment type="caution">
    <text evidence="1">The sequence shown here is derived from an EMBL/GenBank/DDBJ whole genome shotgun (WGS) entry which is preliminary data.</text>
</comment>